<dbReference type="PATRIC" id="fig|35806.4.peg.1395"/>
<dbReference type="KEGG" id="rsu:NHU_01351"/>
<sequence length="137" mass="14225">MARGARHMAGLALAVATGSAAGCSPLPGASAPGRTPAYLGAETVALKDGLVEVALRMRAPDGVGGLDEYGRCAVARHALDNGYGFARHLRTTLGREGGGVWTADAVYMMTRTFPRGVSRVDARQEIRDCATRGIPTV</sequence>
<feature type="chain" id="PRO_5002300870" description="Lipoprotein" evidence="1">
    <location>
        <begin position="21"/>
        <end position="137"/>
    </location>
</feature>
<dbReference type="AlphaFoldDB" id="A0A0D6B0V0"/>
<evidence type="ECO:0000313" key="3">
    <source>
        <dbReference type="Proteomes" id="UP000064912"/>
    </source>
</evidence>
<dbReference type="eggNOG" id="ENOG50303PJ">
    <property type="taxonomic scope" value="Bacteria"/>
</dbReference>
<reference evidence="2 3" key="1">
    <citation type="submission" date="2015-02" db="EMBL/GenBank/DDBJ databases">
        <title>Genome sequene of Rhodovulum sulfidophilum DSM 2351.</title>
        <authorList>
            <person name="Nagao N."/>
        </authorList>
    </citation>
    <scope>NUCLEOTIDE SEQUENCE [LARGE SCALE GENOMIC DNA]</scope>
    <source>
        <strain evidence="2 3">DSM 2351</strain>
    </source>
</reference>
<accession>A0A0D6B0V0</accession>
<organism evidence="2 3">
    <name type="scientific">Rhodovulum sulfidophilum</name>
    <name type="common">Rhodobacter sulfidophilus</name>
    <dbReference type="NCBI Taxonomy" id="35806"/>
    <lineage>
        <taxon>Bacteria</taxon>
        <taxon>Pseudomonadati</taxon>
        <taxon>Pseudomonadota</taxon>
        <taxon>Alphaproteobacteria</taxon>
        <taxon>Rhodobacterales</taxon>
        <taxon>Paracoccaceae</taxon>
        <taxon>Rhodovulum</taxon>
    </lineage>
</organism>
<evidence type="ECO:0000256" key="1">
    <source>
        <dbReference type="SAM" id="SignalP"/>
    </source>
</evidence>
<gene>
    <name evidence="2" type="ORF">NHU_01351</name>
</gene>
<protein>
    <recommendedName>
        <fullName evidence="4">Lipoprotein</fullName>
    </recommendedName>
</protein>
<evidence type="ECO:0000313" key="2">
    <source>
        <dbReference type="EMBL" id="BAQ68510.1"/>
    </source>
</evidence>
<proteinExistence type="predicted"/>
<name>A0A0D6B0V0_RHOSU</name>
<dbReference type="Proteomes" id="UP000064912">
    <property type="component" value="Chromosome"/>
</dbReference>
<evidence type="ECO:0008006" key="4">
    <source>
        <dbReference type="Google" id="ProtNLM"/>
    </source>
</evidence>
<dbReference type="EMBL" id="AP014800">
    <property type="protein sequence ID" value="BAQ68510.1"/>
    <property type="molecule type" value="Genomic_DNA"/>
</dbReference>
<feature type="signal peptide" evidence="1">
    <location>
        <begin position="1"/>
        <end position="20"/>
    </location>
</feature>
<keyword evidence="1" id="KW-0732">Signal</keyword>
<dbReference type="PROSITE" id="PS51257">
    <property type="entry name" value="PROKAR_LIPOPROTEIN"/>
    <property type="match status" value="1"/>
</dbReference>